<evidence type="ECO:0000313" key="8">
    <source>
        <dbReference type="Proteomes" id="UP000308530"/>
    </source>
</evidence>
<dbReference type="EC" id="2.7.1.24" evidence="5 6"/>
<evidence type="ECO:0000313" key="7">
    <source>
        <dbReference type="EMBL" id="QLF68862.1"/>
    </source>
</evidence>
<comment type="subcellular location">
    <subcellularLocation>
        <location evidence="5">Cytoplasm</location>
    </subcellularLocation>
</comment>
<keyword evidence="5" id="KW-0963">Cytoplasm</keyword>
<proteinExistence type="inferred from homology"/>
<keyword evidence="8" id="KW-1185">Reference proteome</keyword>
<dbReference type="GO" id="GO:0004140">
    <property type="term" value="F:dephospho-CoA kinase activity"/>
    <property type="evidence" value="ECO:0007669"/>
    <property type="project" value="UniProtKB-EC"/>
</dbReference>
<gene>
    <name evidence="5" type="primary">coaE</name>
    <name evidence="7" type="ORF">FE840_004475</name>
</gene>
<accession>A0ABX6QK60</accession>
<dbReference type="PANTHER" id="PTHR10695">
    <property type="entry name" value="DEPHOSPHO-COA KINASE-RELATED"/>
    <property type="match status" value="1"/>
</dbReference>
<dbReference type="Proteomes" id="UP000308530">
    <property type="component" value="Chromosome"/>
</dbReference>
<evidence type="ECO:0000256" key="6">
    <source>
        <dbReference type="NCBIfam" id="TIGR00152"/>
    </source>
</evidence>
<organism evidence="7 8">
    <name type="scientific">Peteryoungia desertarenae</name>
    <dbReference type="NCBI Taxonomy" id="1813451"/>
    <lineage>
        <taxon>Bacteria</taxon>
        <taxon>Pseudomonadati</taxon>
        <taxon>Pseudomonadota</taxon>
        <taxon>Alphaproteobacteria</taxon>
        <taxon>Hyphomicrobiales</taxon>
        <taxon>Rhizobiaceae</taxon>
        <taxon>Peteryoungia</taxon>
    </lineage>
</organism>
<keyword evidence="4 5" id="KW-0173">Coenzyme A biosynthesis</keyword>
<reference evidence="7 8" key="1">
    <citation type="submission" date="2020-06" db="EMBL/GenBank/DDBJ databases">
        <title>Genome sequence of Rhizobium sp strain ADMK78.</title>
        <authorList>
            <person name="Rahi P."/>
        </authorList>
    </citation>
    <scope>NUCLEOTIDE SEQUENCE [LARGE SCALE GENOMIC DNA]</scope>
    <source>
        <strain evidence="7 8">ADMK78</strain>
    </source>
</reference>
<evidence type="ECO:0000256" key="3">
    <source>
        <dbReference type="ARBA" id="ARBA00022840"/>
    </source>
</evidence>
<keyword evidence="2 5" id="KW-0547">Nucleotide-binding</keyword>
<protein>
    <recommendedName>
        <fullName evidence="5 6">Dephospho-CoA kinase</fullName>
        <ecNumber evidence="5 6">2.7.1.24</ecNumber>
    </recommendedName>
    <alternativeName>
        <fullName evidence="5">Dephosphocoenzyme A kinase</fullName>
    </alternativeName>
</protein>
<dbReference type="SUPFAM" id="SSF52540">
    <property type="entry name" value="P-loop containing nucleoside triphosphate hydrolases"/>
    <property type="match status" value="1"/>
</dbReference>
<dbReference type="RefSeq" id="WP_138286864.1">
    <property type="nucleotide sequence ID" value="NZ_CP058350.1"/>
</dbReference>
<dbReference type="HAMAP" id="MF_00376">
    <property type="entry name" value="Dephospho_CoA_kinase"/>
    <property type="match status" value="1"/>
</dbReference>
<feature type="binding site" evidence="5">
    <location>
        <begin position="11"/>
        <end position="16"/>
    </location>
    <ligand>
        <name>ATP</name>
        <dbReference type="ChEBI" id="CHEBI:30616"/>
    </ligand>
</feature>
<dbReference type="InterPro" id="IPR001977">
    <property type="entry name" value="Depp_CoAkinase"/>
</dbReference>
<comment type="function">
    <text evidence="5">Catalyzes the phosphorylation of the 3'-hydroxyl group of dephosphocoenzyme A to form coenzyme A.</text>
</comment>
<sequence>MKIIGLTGSIGMGKSTTAGLFAEEGVPVNDADRVVHELYAGKAVLPLTPLFPDAIVDGKVNREKLSVILRQNPAKFAELEAIVHPLVREREEDFLLDADVAGADLVVLDIPLLFETGAFDRVDYVVVVSCGPDLQRQRVLARPGMTPEKFEMILARQTPDSEKRERADFVIDTSQGIDVARQQVRDLLSQLREQKADGNDA</sequence>
<dbReference type="PANTHER" id="PTHR10695:SF46">
    <property type="entry name" value="BIFUNCTIONAL COENZYME A SYNTHASE-RELATED"/>
    <property type="match status" value="1"/>
</dbReference>
<dbReference type="CDD" id="cd02022">
    <property type="entry name" value="DPCK"/>
    <property type="match status" value="1"/>
</dbReference>
<dbReference type="Gene3D" id="3.40.50.300">
    <property type="entry name" value="P-loop containing nucleotide triphosphate hydrolases"/>
    <property type="match status" value="1"/>
</dbReference>
<evidence type="ECO:0000256" key="1">
    <source>
        <dbReference type="ARBA" id="ARBA00009018"/>
    </source>
</evidence>
<dbReference type="Pfam" id="PF01121">
    <property type="entry name" value="CoaE"/>
    <property type="match status" value="1"/>
</dbReference>
<comment type="pathway">
    <text evidence="5">Cofactor biosynthesis; coenzyme A biosynthesis; CoA from (R)-pantothenate: step 5/5.</text>
</comment>
<evidence type="ECO:0000256" key="2">
    <source>
        <dbReference type="ARBA" id="ARBA00022741"/>
    </source>
</evidence>
<evidence type="ECO:0000256" key="5">
    <source>
        <dbReference type="HAMAP-Rule" id="MF_00376"/>
    </source>
</evidence>
<comment type="catalytic activity">
    <reaction evidence="5">
        <text>3'-dephospho-CoA + ATP = ADP + CoA + H(+)</text>
        <dbReference type="Rhea" id="RHEA:18245"/>
        <dbReference type="ChEBI" id="CHEBI:15378"/>
        <dbReference type="ChEBI" id="CHEBI:30616"/>
        <dbReference type="ChEBI" id="CHEBI:57287"/>
        <dbReference type="ChEBI" id="CHEBI:57328"/>
        <dbReference type="ChEBI" id="CHEBI:456216"/>
        <dbReference type="EC" id="2.7.1.24"/>
    </reaction>
</comment>
<dbReference type="InterPro" id="IPR027417">
    <property type="entry name" value="P-loop_NTPase"/>
</dbReference>
<name>A0ABX6QK60_9HYPH</name>
<keyword evidence="5 7" id="KW-0418">Kinase</keyword>
<dbReference type="PROSITE" id="PS51219">
    <property type="entry name" value="DPCK"/>
    <property type="match status" value="1"/>
</dbReference>
<comment type="similarity">
    <text evidence="1 5">Belongs to the CoaE family.</text>
</comment>
<evidence type="ECO:0000256" key="4">
    <source>
        <dbReference type="ARBA" id="ARBA00022993"/>
    </source>
</evidence>
<dbReference type="EMBL" id="CP058350">
    <property type="protein sequence ID" value="QLF68862.1"/>
    <property type="molecule type" value="Genomic_DNA"/>
</dbReference>
<keyword evidence="5 7" id="KW-0808">Transferase</keyword>
<keyword evidence="3 5" id="KW-0067">ATP-binding</keyword>
<dbReference type="NCBIfam" id="TIGR00152">
    <property type="entry name" value="dephospho-CoA kinase"/>
    <property type="match status" value="1"/>
</dbReference>